<feature type="compositionally biased region" description="Polar residues" evidence="1">
    <location>
        <begin position="2017"/>
        <end position="2026"/>
    </location>
</feature>
<feature type="compositionally biased region" description="Basic and acidic residues" evidence="1">
    <location>
        <begin position="804"/>
        <end position="813"/>
    </location>
</feature>
<feature type="compositionally biased region" description="Basic and acidic residues" evidence="1">
    <location>
        <begin position="1594"/>
        <end position="1605"/>
    </location>
</feature>
<feature type="compositionally biased region" description="Polar residues" evidence="1">
    <location>
        <begin position="1241"/>
        <end position="1252"/>
    </location>
</feature>
<feature type="compositionally biased region" description="Acidic residues" evidence="1">
    <location>
        <begin position="952"/>
        <end position="961"/>
    </location>
</feature>
<feature type="compositionally biased region" description="Basic and acidic residues" evidence="1">
    <location>
        <begin position="859"/>
        <end position="870"/>
    </location>
</feature>
<proteinExistence type="predicted"/>
<dbReference type="Proteomes" id="UP001152300">
    <property type="component" value="Unassembled WGS sequence"/>
</dbReference>
<feature type="compositionally biased region" description="Polar residues" evidence="1">
    <location>
        <begin position="344"/>
        <end position="378"/>
    </location>
</feature>
<keyword evidence="3" id="KW-1185">Reference proteome</keyword>
<feature type="compositionally biased region" description="Basic and acidic residues" evidence="1">
    <location>
        <begin position="1682"/>
        <end position="1707"/>
    </location>
</feature>
<feature type="region of interest" description="Disordered" evidence="1">
    <location>
        <begin position="1748"/>
        <end position="1803"/>
    </location>
</feature>
<feature type="compositionally biased region" description="Basic and acidic residues" evidence="1">
    <location>
        <begin position="1191"/>
        <end position="1200"/>
    </location>
</feature>
<protein>
    <submittedName>
        <fullName evidence="2">Uncharacterized protein</fullName>
    </submittedName>
</protein>
<feature type="region of interest" description="Disordered" evidence="1">
    <location>
        <begin position="604"/>
        <end position="636"/>
    </location>
</feature>
<feature type="compositionally biased region" description="Polar residues" evidence="1">
    <location>
        <begin position="1922"/>
        <end position="1939"/>
    </location>
</feature>
<feature type="compositionally biased region" description="Polar residues" evidence="1">
    <location>
        <begin position="1063"/>
        <end position="1072"/>
    </location>
</feature>
<feature type="compositionally biased region" description="Acidic residues" evidence="1">
    <location>
        <begin position="1865"/>
        <end position="1874"/>
    </location>
</feature>
<feature type="compositionally biased region" description="Basic and acidic residues" evidence="1">
    <location>
        <begin position="822"/>
        <end position="842"/>
    </location>
</feature>
<feature type="compositionally biased region" description="Low complexity" evidence="1">
    <location>
        <begin position="2225"/>
        <end position="2252"/>
    </location>
</feature>
<name>A0A9X0DLQ7_9HELO</name>
<feature type="compositionally biased region" description="Polar residues" evidence="1">
    <location>
        <begin position="1353"/>
        <end position="1370"/>
    </location>
</feature>
<feature type="compositionally biased region" description="Basic and acidic residues" evidence="1">
    <location>
        <begin position="939"/>
        <end position="951"/>
    </location>
</feature>
<feature type="compositionally biased region" description="Low complexity" evidence="1">
    <location>
        <begin position="2260"/>
        <end position="2281"/>
    </location>
</feature>
<organism evidence="2 3">
    <name type="scientific">Sclerotinia nivalis</name>
    <dbReference type="NCBI Taxonomy" id="352851"/>
    <lineage>
        <taxon>Eukaryota</taxon>
        <taxon>Fungi</taxon>
        <taxon>Dikarya</taxon>
        <taxon>Ascomycota</taxon>
        <taxon>Pezizomycotina</taxon>
        <taxon>Leotiomycetes</taxon>
        <taxon>Helotiales</taxon>
        <taxon>Sclerotiniaceae</taxon>
        <taxon>Sclerotinia</taxon>
    </lineage>
</organism>
<sequence length="2367" mass="262827">MVSVADLVTELHSNIEEIHKTIALINDTSDHDAEITRLEKERDEQLQQLKMAHETATKEAEDARLKLEQEIEEEIQKEEQEIAERRKREDEERELRIENAMKEREKVRQEEEEKRKAEFESQHKGVEDGIDEEMERLEDELERRMTYGQKALEDLDAARRKINRQIDEQLNIPTVLPVIQYKSRRKISLNNRKPDLSLENQKVEDIEENGQNNPEPNADLTLDVNEHKHEYPQHDGANVADSERDLAVESVKDLGVQRDFAPAEEVIHSEQETQFPEIEHVEEVSRPAEEIHSSVAEEKHIEIEEPQVAEQEPKLENIALEPPNQHQQETVQTVEDIPKENHETLVTSGAETLPVSDNTPTAQIEENESTEATQNETNDTSKRDSLSVEPEIGKDHVEGIQSAEIPSEDVKGDSKPENSPLEIAKEAEAFPVHDLNESPEDRAAREEIAKLNEEIRRAMEEEAAEAMIPHEEAKDVSGDLQEKEFTESEAPHVPETVMTQDSANEPSSEKKEFSEENALPQVESTPVVTEAVDVPTVDGNLETNAKPEINEVESAPQNLDVPGNDTENKEILESEGQANNIAHDAIQTPTEVPLLVEEPPLEPILNADQTPEDHEPSHNETLTIHESSNETENSTIAETLLNLKEKAISPPVPAEEPTFGNEDHGNGEMGNEIMLEESPISDKEHDMNQSSTETEIVHEPESTSKEPATLGKSEVEAIQIPLPEPDETEAALLNEEPAQESKSLSIDQSESDENQEKIIESLSTEDINQELVPASIDTTGPVSDETPTTTGKNIIGEETSDSNVLEKEVEAKTDGVVPEQDLIERNEESEKDGGDAANRELNTEDSQEETSQVILSDAEEMKSNSDESFLHSEPTPEVVQSDFESHEAFEDHILSTDSQLATESNAVVNENAVPVQEEPRVKDIDIDPLTNFTADADSDDRTELPETRDIASDDNTEETEVAFEPVLTLPEHIQHAQESPQETVESWEINTHELSSPVNDDTAKDKNPSSGEAADSNSEETLQAIDETVQLPGHIKHRINEPEAAMQQGEDVLKIQPDDEEQAATSETSVPDTENKDLEIVEEMIEPLSDPDIQQYVPFIEDVNTPGPQEFEGTGEATLTLDVGSPLPSPTRQHAAGDDGESTREEGDVAQHVIDLEATNYQEGHAEVSDSSSTQPDDEVGPETPSPMSSKNDENMELAKSEQSTPENDRIVQKEVEEVSKQPDVDTPLGNQELHQEKYLHSNSVEGSVQDNNDQDHETSQEIDMQPESKSVGPQFENTTSVPEASALEHPIDGVSEVPNVVEQVQPEIFDEPEIDKDSANGEKTDAVHGEGEIDQAKDDHHAEKSGEFDHPMTTQTTIIPESSPNTSTIPEVINNESLLQENEHPAVVEDGQVKTVPEVKPISQDTPSQSQHTQHEDPEDVRAREEVARLNAEFLKAIEEEQANESDESIIGNDDKSVDENETVKEEQERPRRESAEDTVAGEEIALLNEQVRLLNQQRQNVDELAETEGAKDESHEVSEDSRPQKLEPEQPSINLSKVHQSEHIEEQELNDIPTSPVQQHENPKTPDQSGPILNTETGIERTINEPGQEIEASQHDHEFHEPQDSGSEGEETEQGEETEPHSESENEWEGSVEDEDEPLSYLETIHEESHDEGVSHVEEDHKDEDEDEEMPKSRFFHPHWKYEDLDDDLLKEQSKSEHAAMEDNSSRGLQSQDVAAEESFHNPQVDQHHVEPLVLPVIGHNEAGQYSENIIPEVEDSEKSPLVLEPENSTDNDTSLETLEDGLEHQSENNLGFSKPRSTIRPQTPMAFFANVSDDKEVELPHIINDTDELIDDEGSKATTENIDHSNATDLPRVLEPSPILEENFENSEQVEPESLVQNSNLTPEAISRRPTPLYRRSSDLSPEHEAVFSRVSEIRNSLTLSPEPHQSSNNALSPRSPSGRFPPDEHRNCLDASINSAYNGWGYPTSDEDQSQSDYGTQLNNDNGRNRSHTVDTVPSFEHYASDDGDSGPPTPPQKLQYSDPATQQPHIGQMIASEFQSSEGWSLPNDDTQDSANQEQNHDEVIKSPNPQETAEFDPFNPQEYKSPIPSPEHSSSFHVSNVHVDQEYPLTLSSNSPSLISPEKILGSNAPVSSAIFTSQTPAQTEDKSASQLPANVYSVPWTQIEDPYKAANQEKETASPQRNPRPVSSIFARTRSLFESAGSSDPTSAKQRPLSGMSIFNVASPSRSTPSSTPAQSRPHSLSVSSLRSASESKRSSLHLSENAHTNTNANGNGNANLNVDYDPNTDADFLPKSLDGDGRLPSPAYGLPGHRSSSSSFEKGRLHGDEEDPYYTQKGGNTGSFMGLSGITRGVGVAEGEPLLRDEK</sequence>
<feature type="region of interest" description="Disordered" evidence="1">
    <location>
        <begin position="2041"/>
        <end position="2097"/>
    </location>
</feature>
<feature type="region of interest" description="Disordered" evidence="1">
    <location>
        <begin position="1922"/>
        <end position="2026"/>
    </location>
</feature>
<feature type="compositionally biased region" description="Polar residues" evidence="1">
    <location>
        <begin position="1404"/>
        <end position="1413"/>
    </location>
</feature>
<feature type="compositionally biased region" description="Basic and acidic residues" evidence="1">
    <location>
        <begin position="1646"/>
        <end position="1662"/>
    </location>
</feature>
<feature type="compositionally biased region" description="Polar residues" evidence="1">
    <location>
        <begin position="619"/>
        <end position="636"/>
    </location>
</feature>
<feature type="compositionally biased region" description="Basic and acidic residues" evidence="1">
    <location>
        <begin position="1334"/>
        <end position="1351"/>
    </location>
</feature>
<feature type="region of interest" description="Disordered" evidence="1">
    <location>
        <begin position="1500"/>
        <end position="1729"/>
    </location>
</feature>
<feature type="region of interest" description="Disordered" evidence="1">
    <location>
        <begin position="1385"/>
        <end position="1485"/>
    </location>
</feature>
<feature type="compositionally biased region" description="Polar residues" evidence="1">
    <location>
        <begin position="1790"/>
        <end position="1803"/>
    </location>
</feature>
<feature type="compositionally biased region" description="Polar residues" evidence="1">
    <location>
        <begin position="1975"/>
        <end position="1986"/>
    </location>
</feature>
<feature type="compositionally biased region" description="Polar residues" evidence="1">
    <location>
        <begin position="1769"/>
        <end position="1779"/>
    </location>
</feature>
<feature type="compositionally biased region" description="Basic and acidic residues" evidence="1">
    <location>
        <begin position="77"/>
        <end position="124"/>
    </location>
</feature>
<feature type="compositionally biased region" description="Basic and acidic residues" evidence="1">
    <location>
        <begin position="1135"/>
        <end position="1149"/>
    </location>
</feature>
<feature type="compositionally biased region" description="Basic and acidic residues" evidence="1">
    <location>
        <begin position="1454"/>
        <end position="1477"/>
    </location>
</feature>
<feature type="compositionally biased region" description="Basic and acidic residues" evidence="1">
    <location>
        <begin position="468"/>
        <end position="492"/>
    </location>
</feature>
<feature type="compositionally biased region" description="Polar residues" evidence="1">
    <location>
        <begin position="976"/>
        <end position="999"/>
    </location>
</feature>
<evidence type="ECO:0000313" key="2">
    <source>
        <dbReference type="EMBL" id="KAJ8067714.1"/>
    </source>
</evidence>
<feature type="region of interest" description="Disordered" evidence="1">
    <location>
        <begin position="76"/>
        <end position="124"/>
    </location>
</feature>
<feature type="compositionally biased region" description="Basic and acidic residues" evidence="1">
    <location>
        <begin position="1414"/>
        <end position="1429"/>
    </location>
</feature>
<feature type="compositionally biased region" description="Polar residues" evidence="1">
    <location>
        <begin position="776"/>
        <end position="792"/>
    </location>
</feature>
<feature type="compositionally biased region" description="Polar residues" evidence="1">
    <location>
        <begin position="1554"/>
        <end position="1579"/>
    </location>
</feature>
<dbReference type="EMBL" id="JAPEIS010000003">
    <property type="protein sequence ID" value="KAJ8067714.1"/>
    <property type="molecule type" value="Genomic_DNA"/>
</dbReference>
<feature type="region of interest" description="Disordered" evidence="1">
    <location>
        <begin position="650"/>
        <end position="883"/>
    </location>
</feature>
<feature type="compositionally biased region" description="Basic and acidic residues" evidence="1">
    <location>
        <begin position="379"/>
        <end position="398"/>
    </location>
</feature>
<feature type="region of interest" description="Disordered" evidence="1">
    <location>
        <begin position="1828"/>
        <end position="1907"/>
    </location>
</feature>
<feature type="region of interest" description="Disordered" evidence="1">
    <location>
        <begin position="1334"/>
        <end position="1370"/>
    </location>
</feature>
<feature type="compositionally biased region" description="Acidic residues" evidence="1">
    <location>
        <begin position="1609"/>
        <end position="1619"/>
    </location>
</feature>
<feature type="compositionally biased region" description="Acidic residues" evidence="1">
    <location>
        <begin position="1627"/>
        <end position="1640"/>
    </location>
</feature>
<feature type="region of interest" description="Disordered" evidence="1">
    <location>
        <begin position="911"/>
        <end position="1077"/>
    </location>
</feature>
<evidence type="ECO:0000313" key="3">
    <source>
        <dbReference type="Proteomes" id="UP001152300"/>
    </source>
</evidence>
<reference evidence="2" key="1">
    <citation type="submission" date="2022-11" db="EMBL/GenBank/DDBJ databases">
        <title>Genome Resource of Sclerotinia nivalis Strain SnTB1, a Plant Pathogen Isolated from American Ginseng.</title>
        <authorList>
            <person name="Fan S."/>
        </authorList>
    </citation>
    <scope>NUCLEOTIDE SEQUENCE</scope>
    <source>
        <strain evidence="2">SnTB1</strain>
    </source>
</reference>
<evidence type="ECO:0000256" key="1">
    <source>
        <dbReference type="SAM" id="MobiDB-lite"/>
    </source>
</evidence>
<feature type="compositionally biased region" description="Polar residues" evidence="1">
    <location>
        <begin position="324"/>
        <end position="333"/>
    </location>
</feature>
<feature type="region of interest" description="Disordered" evidence="1">
    <location>
        <begin position="425"/>
        <end position="444"/>
    </location>
</feature>
<dbReference type="OrthoDB" id="3558512at2759"/>
<feature type="compositionally biased region" description="Polar residues" evidence="1">
    <location>
        <begin position="1839"/>
        <end position="1851"/>
    </location>
</feature>
<feature type="compositionally biased region" description="Basic and acidic residues" evidence="1">
    <location>
        <begin position="695"/>
        <end position="704"/>
    </location>
</feature>
<accession>A0A9X0DLQ7</accession>
<gene>
    <name evidence="2" type="ORF">OCU04_003319</name>
</gene>
<feature type="region of interest" description="Disordered" evidence="1">
    <location>
        <begin position="198"/>
        <end position="220"/>
    </location>
</feature>
<feature type="region of interest" description="Disordered" evidence="1">
    <location>
        <begin position="464"/>
        <end position="567"/>
    </location>
</feature>
<feature type="compositionally biased region" description="Basic and acidic residues" evidence="1">
    <location>
        <begin position="1510"/>
        <end position="1530"/>
    </location>
</feature>
<feature type="region of interest" description="Disordered" evidence="1">
    <location>
        <begin position="321"/>
        <end position="419"/>
    </location>
</feature>
<feature type="region of interest" description="Disordered" evidence="1">
    <location>
        <begin position="1102"/>
        <end position="1284"/>
    </location>
</feature>
<comment type="caution">
    <text evidence="2">The sequence shown here is derived from an EMBL/GenBank/DDBJ whole genome shotgun (WGS) entry which is preliminary data.</text>
</comment>
<feature type="compositionally biased region" description="Basic and acidic residues" evidence="1">
    <location>
        <begin position="434"/>
        <end position="444"/>
    </location>
</feature>
<feature type="compositionally biased region" description="Basic and acidic residues" evidence="1">
    <location>
        <begin position="1207"/>
        <end position="1224"/>
    </location>
</feature>
<feature type="region of interest" description="Disordered" evidence="1">
    <location>
        <begin position="2222"/>
        <end position="2340"/>
    </location>
</feature>